<keyword evidence="4" id="KW-0460">Magnesium</keyword>
<evidence type="ECO:0000256" key="1">
    <source>
        <dbReference type="ARBA" id="ARBA00001946"/>
    </source>
</evidence>
<evidence type="ECO:0000313" key="7">
    <source>
        <dbReference type="EMBL" id="ABW01618.1"/>
    </source>
</evidence>
<organism evidence="7 8">
    <name type="scientific">Caldivirga maquilingensis (strain ATCC 700844 / DSM 13496 / JCM 10307 / IC-167)</name>
    <dbReference type="NCBI Taxonomy" id="397948"/>
    <lineage>
        <taxon>Archaea</taxon>
        <taxon>Thermoproteota</taxon>
        <taxon>Thermoprotei</taxon>
        <taxon>Thermoproteales</taxon>
        <taxon>Thermoproteaceae</taxon>
        <taxon>Caldivirga</taxon>
    </lineage>
</organism>
<dbReference type="InterPro" id="IPR018523">
    <property type="entry name" value="Isocitrate_lyase_ph_CS"/>
</dbReference>
<dbReference type="HOGENOM" id="CLU_027389_3_2_2"/>
<evidence type="ECO:0000256" key="3">
    <source>
        <dbReference type="ARBA" id="ARBA00022723"/>
    </source>
</evidence>
<keyword evidence="3" id="KW-0479">Metal-binding</keyword>
<dbReference type="GO" id="GO:0019629">
    <property type="term" value="P:propionate catabolic process, 2-methylcitrate cycle"/>
    <property type="evidence" value="ECO:0007669"/>
    <property type="project" value="InterPro"/>
</dbReference>
<dbReference type="STRING" id="397948.Cmaq_0783"/>
<dbReference type="OrthoDB" id="9667at2157"/>
<gene>
    <name evidence="7" type="ordered locus">Cmaq_0783</name>
</gene>
<evidence type="ECO:0000313" key="8">
    <source>
        <dbReference type="Proteomes" id="UP000001137"/>
    </source>
</evidence>
<dbReference type="KEGG" id="cma:Cmaq_0783"/>
<dbReference type="CDD" id="cd00377">
    <property type="entry name" value="ICL_PEPM"/>
    <property type="match status" value="1"/>
</dbReference>
<dbReference type="EMBL" id="CP000852">
    <property type="protein sequence ID" value="ABW01618.1"/>
    <property type="molecule type" value="Genomic_DNA"/>
</dbReference>
<dbReference type="Pfam" id="PF13714">
    <property type="entry name" value="PEP_mutase"/>
    <property type="match status" value="1"/>
</dbReference>
<dbReference type="GO" id="GO:0046421">
    <property type="term" value="F:methylisocitrate lyase activity"/>
    <property type="evidence" value="ECO:0007669"/>
    <property type="project" value="UniProtKB-EC"/>
</dbReference>
<dbReference type="GeneID" id="5708509"/>
<dbReference type="SUPFAM" id="SSF51621">
    <property type="entry name" value="Phosphoenolpyruvate/pyruvate domain"/>
    <property type="match status" value="1"/>
</dbReference>
<comment type="function">
    <text evidence="6">Catalyzes the thermodynamically favored C-C bond cleavage of (2R,3S)-2-methylisocitrate to yield pyruvate and succinate.</text>
</comment>
<dbReference type="PANTHER" id="PTHR42905">
    <property type="entry name" value="PHOSPHOENOLPYRUVATE CARBOXYLASE"/>
    <property type="match status" value="1"/>
</dbReference>
<comment type="similarity">
    <text evidence="2 6">Belongs to the isocitrate lyase/PEP mutase superfamily. Methylisocitrate lyase family.</text>
</comment>
<comment type="pathway">
    <text evidence="6">Organic acid metabolism; propanoate degradation.</text>
</comment>
<dbReference type="eggNOG" id="arCOG00581">
    <property type="taxonomic scope" value="Archaea"/>
</dbReference>
<dbReference type="Gene3D" id="3.20.20.60">
    <property type="entry name" value="Phosphoenolpyruvate-binding domains"/>
    <property type="match status" value="1"/>
</dbReference>
<evidence type="ECO:0000256" key="2">
    <source>
        <dbReference type="ARBA" id="ARBA00009282"/>
    </source>
</evidence>
<dbReference type="EC" id="4.1.3.30" evidence="6"/>
<comment type="cofactor">
    <cofactor evidence="1">
        <name>Mg(2+)</name>
        <dbReference type="ChEBI" id="CHEBI:18420"/>
    </cofactor>
</comment>
<dbReference type="NCBIfam" id="TIGR02317">
    <property type="entry name" value="prpB"/>
    <property type="match status" value="1"/>
</dbReference>
<sequence length="312" mass="34942">MKPVLLDKGKPKPSEIRGRFRERLGKDGIIVAPGVFIPAAAMLAEELGFEAVYFSGAAYSNMLGLPDLGVFTLSELSYYLRFFTNAVSIPLIVDIDTGFGEALNVARTIRELEDVGVSAVHIEDQEMPKKCGHLAGKRVIPIDEMVKKIKAAVEARRDDNFIIIARTDARDVEGFDSAVERAKVYLEAGADAIFPEALHSKEEFMEFARRVKAPLLANMTEFGKTPYITAKEFEEMGYKIVIFPVTTFRYAMGAIKRALITLKNEGSQLSLINDMMSREDVYQLIGYHDYEEWDKNLAEEASKLLSGRIKLR</sequence>
<dbReference type="InterPro" id="IPR040442">
    <property type="entry name" value="Pyrv_kinase-like_dom_sf"/>
</dbReference>
<dbReference type="UniPathway" id="UPA00946"/>
<comment type="catalytic activity">
    <reaction evidence="6">
        <text>(2S,3R)-3-hydroxybutane-1,2,3-tricarboxylate = pyruvate + succinate</text>
        <dbReference type="Rhea" id="RHEA:16809"/>
        <dbReference type="ChEBI" id="CHEBI:15361"/>
        <dbReference type="ChEBI" id="CHEBI:30031"/>
        <dbReference type="ChEBI" id="CHEBI:57429"/>
        <dbReference type="EC" id="4.1.3.30"/>
    </reaction>
</comment>
<evidence type="ECO:0000256" key="6">
    <source>
        <dbReference type="RuleBase" id="RU361121"/>
    </source>
</evidence>
<dbReference type="InterPro" id="IPR015813">
    <property type="entry name" value="Pyrv/PenolPyrv_kinase-like_dom"/>
</dbReference>
<protein>
    <recommendedName>
        <fullName evidence="6">Methylisocitrate lyase</fullName>
        <ecNumber evidence="6">4.1.3.30</ecNumber>
    </recommendedName>
</protein>
<dbReference type="FunFam" id="3.20.20.60:FF:000009">
    <property type="entry name" value="2-methylisocitrate lyase"/>
    <property type="match status" value="1"/>
</dbReference>
<dbReference type="InterPro" id="IPR012695">
    <property type="entry name" value="PrpB"/>
</dbReference>
<dbReference type="PROSITE" id="PS00161">
    <property type="entry name" value="ISOCITRATE_LYASE"/>
    <property type="match status" value="1"/>
</dbReference>
<dbReference type="AlphaFoldDB" id="A8MCW2"/>
<name>A8MCW2_CALMQ</name>
<dbReference type="RefSeq" id="WP_012185837.1">
    <property type="nucleotide sequence ID" value="NC_009954.1"/>
</dbReference>
<proteinExistence type="inferred from homology"/>
<dbReference type="PANTHER" id="PTHR42905:SF5">
    <property type="entry name" value="CARBOXYVINYL-CARBOXYPHOSPHONATE PHOSPHORYLMUTASE, CHLOROPLASTIC"/>
    <property type="match status" value="1"/>
</dbReference>
<dbReference type="GO" id="GO:0046872">
    <property type="term" value="F:metal ion binding"/>
    <property type="evidence" value="ECO:0007669"/>
    <property type="project" value="UniProtKB-KW"/>
</dbReference>
<keyword evidence="8" id="KW-1185">Reference proteome</keyword>
<dbReference type="Proteomes" id="UP000001137">
    <property type="component" value="Chromosome"/>
</dbReference>
<accession>A8MCW2</accession>
<evidence type="ECO:0000256" key="5">
    <source>
        <dbReference type="ARBA" id="ARBA00023239"/>
    </source>
</evidence>
<dbReference type="InterPro" id="IPR039556">
    <property type="entry name" value="ICL/PEPM"/>
</dbReference>
<evidence type="ECO:0000256" key="4">
    <source>
        <dbReference type="ARBA" id="ARBA00022842"/>
    </source>
</evidence>
<reference evidence="7 8" key="1">
    <citation type="submission" date="2007-10" db="EMBL/GenBank/DDBJ databases">
        <title>Complete sequence of Caldivirga maquilingensis IC-167.</title>
        <authorList>
            <consortium name="US DOE Joint Genome Institute"/>
            <person name="Copeland A."/>
            <person name="Lucas S."/>
            <person name="Lapidus A."/>
            <person name="Barry K."/>
            <person name="Glavina del Rio T."/>
            <person name="Dalin E."/>
            <person name="Tice H."/>
            <person name="Pitluck S."/>
            <person name="Saunders E."/>
            <person name="Brettin T."/>
            <person name="Bruce D."/>
            <person name="Detter J.C."/>
            <person name="Han C."/>
            <person name="Schmutz J."/>
            <person name="Larimer F."/>
            <person name="Land M."/>
            <person name="Hauser L."/>
            <person name="Kyrpides N."/>
            <person name="Ivanova N."/>
            <person name="Biddle J.F."/>
            <person name="Zhang Z."/>
            <person name="Fitz-Gibbon S.T."/>
            <person name="Lowe T.M."/>
            <person name="Saltikov C."/>
            <person name="House C.H."/>
            <person name="Richardson P."/>
        </authorList>
    </citation>
    <scope>NUCLEOTIDE SEQUENCE [LARGE SCALE GENOMIC DNA]</scope>
    <source>
        <strain evidence="8">ATCC 700844 / DSM 13496 / JCM 10307 / IC-167</strain>
    </source>
</reference>
<keyword evidence="5 6" id="KW-0456">Lyase</keyword>